<dbReference type="InterPro" id="IPR010435">
    <property type="entry name" value="C5a/SBT2-like_Fn3"/>
</dbReference>
<evidence type="ECO:0000256" key="10">
    <source>
        <dbReference type="SAM" id="SignalP"/>
    </source>
</evidence>
<dbReference type="InterPro" id="IPR000209">
    <property type="entry name" value="Peptidase_S8/S53_dom"/>
</dbReference>
<dbReference type="Pfam" id="PF02225">
    <property type="entry name" value="PA"/>
    <property type="match status" value="1"/>
</dbReference>
<feature type="chain" id="PRO_5034324029" description="Peptidase S8/S53 domain-containing protein" evidence="10">
    <location>
        <begin position="22"/>
        <end position="888"/>
    </location>
</feature>
<dbReference type="EMBL" id="JAACJJ010000003">
    <property type="protein sequence ID" value="KAF5328813.1"/>
    <property type="molecule type" value="Genomic_DNA"/>
</dbReference>
<evidence type="ECO:0000259" key="11">
    <source>
        <dbReference type="Pfam" id="PF00082"/>
    </source>
</evidence>
<evidence type="ECO:0000256" key="1">
    <source>
        <dbReference type="ARBA" id="ARBA00011073"/>
    </source>
</evidence>
<dbReference type="Pfam" id="PF06280">
    <property type="entry name" value="fn3_5"/>
    <property type="match status" value="1"/>
</dbReference>
<evidence type="ECO:0000256" key="8">
    <source>
        <dbReference type="PIRSR" id="PIRSR615500-1"/>
    </source>
</evidence>
<protein>
    <recommendedName>
        <fullName evidence="16">Peptidase S8/S53 domain-containing protein</fullName>
    </recommendedName>
</protein>
<dbReference type="InterPro" id="IPR050131">
    <property type="entry name" value="Peptidase_S8_subtilisin-like"/>
</dbReference>
<evidence type="ECO:0000256" key="9">
    <source>
        <dbReference type="PROSITE-ProRule" id="PRU01240"/>
    </source>
</evidence>
<dbReference type="InterPro" id="IPR036852">
    <property type="entry name" value="Peptidase_S8/S53_dom_sf"/>
</dbReference>
<feature type="domain" description="C5a peptidase/Subtilisin-like protease SBT2-like Fn3-like" evidence="13">
    <location>
        <begin position="604"/>
        <end position="709"/>
    </location>
</feature>
<dbReference type="GO" id="GO:0016020">
    <property type="term" value="C:membrane"/>
    <property type="evidence" value="ECO:0007669"/>
    <property type="project" value="InterPro"/>
</dbReference>
<sequence length="888" mass="92885">MKSAAFWAILPFFLSASSAHAAQLPPKVNNLPYVANKYIIEVDPANFPNKREYKRSLDAVYATLAERGIPFGINKEFDTEGVFVGASLTLKTAEDVAAVQNTAGITAIRPVRSFPAPILAKKHLVSGPSDPEIPPDTLSTHIMTGVDKLHAEGNIGQGIKIGIIDSGIDYKHPALGGGIGPNFLVKGGYDFVGDAYSGENTPIPDTDPFDCGGHGTHVAGIIAAQPGNPYNITGAAYGADLNVYRVFGCEGSVTEEVLVEALIKGYKDGNDILTMSLGGADGWATSSSAVVSDRLAKLGKIVTIAAGNDGAVGSWYSSAPGNAFNAISVASVENTVVLLQAATVRGADHAPITYFATNPFPVVGELPVYVLTKDITIPNDACTALPDNTPDLSSYIVIIRRGGCNFTVKLANAAAKGAKQALIYDNGTGFAGISVGSYVATLIQAADGEWLVGQAIAGNQIYINFPQGGQPVNYPSQRGGLISTFSSYGPSNDFHFKPAVAGPGGNILSTYPLALGDGYAVLSGTSMATPFLAGVSALLLKAKGRSTAVAKGARDLFETTASKIPSSLSDGEPFQTLTQAGAGLIDAYKAIHTTTFVSPGELVLNDTAHFKGVQTFTVSNKGKTIKKYKLTHVPAGTALSIQPGSIFAAPGPVPLSTAAASVTIIPSTFTLLPGTSLPVIASFKPPTGIDASTYPVYSGFIDIVSGADSTHVSYLGLLGSLYDKEVLDNTEEVFGIKLPALLNAAGDKQTAPTNYTFKDGDFPSVLWRLAFGTPAVRVDLVDAAIKFTPTLTSRGLGDFLSIFFPGINNGGTYAKVKVAGPLASFDYVPRQKDEDYNMYNLENPTFANGTAIPSGSYRVLIRALKVTGNPSKQEDYESWLSPILGINY</sequence>
<feature type="active site" description="Charge relay system" evidence="8 9">
    <location>
        <position position="214"/>
    </location>
</feature>
<dbReference type="OrthoDB" id="206201at2759"/>
<dbReference type="InterPro" id="IPR022398">
    <property type="entry name" value="Peptidase_S8_His-AS"/>
</dbReference>
<evidence type="ECO:0000256" key="6">
    <source>
        <dbReference type="ARBA" id="ARBA00022801"/>
    </source>
</evidence>
<dbReference type="CDD" id="cd02124">
    <property type="entry name" value="PA_PoS1_like"/>
    <property type="match status" value="1"/>
</dbReference>
<dbReference type="GO" id="GO:0006508">
    <property type="term" value="P:proteolysis"/>
    <property type="evidence" value="ECO:0007669"/>
    <property type="project" value="UniProtKB-KW"/>
</dbReference>
<comment type="caution">
    <text evidence="14">The sequence shown here is derived from an EMBL/GenBank/DDBJ whole genome shotgun (WGS) entry which is preliminary data.</text>
</comment>
<reference evidence="14 15" key="1">
    <citation type="journal article" date="2020" name="ISME J.">
        <title>Uncovering the hidden diversity of litter-decomposition mechanisms in mushroom-forming fungi.</title>
        <authorList>
            <person name="Floudas D."/>
            <person name="Bentzer J."/>
            <person name="Ahren D."/>
            <person name="Johansson T."/>
            <person name="Persson P."/>
            <person name="Tunlid A."/>
        </authorList>
    </citation>
    <scope>NUCLEOTIDE SEQUENCE [LARGE SCALE GENOMIC DNA]</scope>
    <source>
        <strain evidence="14 15">CBS 101986</strain>
    </source>
</reference>
<evidence type="ECO:0000256" key="3">
    <source>
        <dbReference type="ARBA" id="ARBA00022525"/>
    </source>
</evidence>
<dbReference type="PROSITE" id="PS00137">
    <property type="entry name" value="SUBTILASE_HIS"/>
    <property type="match status" value="1"/>
</dbReference>
<keyword evidence="5 10" id="KW-0732">Signal</keyword>
<feature type="active site" description="Charge relay system" evidence="8 9">
    <location>
        <position position="165"/>
    </location>
</feature>
<keyword evidence="7 9" id="KW-0720">Serine protease</keyword>
<evidence type="ECO:0000313" key="14">
    <source>
        <dbReference type="EMBL" id="KAF5328813.1"/>
    </source>
</evidence>
<feature type="signal peptide" evidence="10">
    <location>
        <begin position="1"/>
        <end position="21"/>
    </location>
</feature>
<organism evidence="14 15">
    <name type="scientific">Psilocybe cf. subviscida</name>
    <dbReference type="NCBI Taxonomy" id="2480587"/>
    <lineage>
        <taxon>Eukaryota</taxon>
        <taxon>Fungi</taxon>
        <taxon>Dikarya</taxon>
        <taxon>Basidiomycota</taxon>
        <taxon>Agaricomycotina</taxon>
        <taxon>Agaricomycetes</taxon>
        <taxon>Agaricomycetidae</taxon>
        <taxon>Agaricales</taxon>
        <taxon>Agaricineae</taxon>
        <taxon>Strophariaceae</taxon>
        <taxon>Psilocybe</taxon>
    </lineage>
</organism>
<accession>A0A8H5FA53</accession>
<dbReference type="InterPro" id="IPR034187">
    <property type="entry name" value="Peptidases_S8_5"/>
</dbReference>
<dbReference type="Gene3D" id="3.50.30.30">
    <property type="match status" value="1"/>
</dbReference>
<evidence type="ECO:0008006" key="16">
    <source>
        <dbReference type="Google" id="ProtNLM"/>
    </source>
</evidence>
<dbReference type="InterPro" id="IPR046450">
    <property type="entry name" value="PA_dom_sf"/>
</dbReference>
<keyword evidence="3" id="KW-0964">Secreted</keyword>
<dbReference type="SUPFAM" id="SSF52025">
    <property type="entry name" value="PA domain"/>
    <property type="match status" value="1"/>
</dbReference>
<comment type="similarity">
    <text evidence="1 9">Belongs to the peptidase S8 family.</text>
</comment>
<evidence type="ECO:0000256" key="4">
    <source>
        <dbReference type="ARBA" id="ARBA00022670"/>
    </source>
</evidence>
<evidence type="ECO:0000259" key="13">
    <source>
        <dbReference type="Pfam" id="PF06280"/>
    </source>
</evidence>
<dbReference type="CDD" id="cd07489">
    <property type="entry name" value="Peptidases_S8_5"/>
    <property type="match status" value="1"/>
</dbReference>
<dbReference type="InterPro" id="IPR003137">
    <property type="entry name" value="PA_domain"/>
</dbReference>
<proteinExistence type="inferred from homology"/>
<dbReference type="SUPFAM" id="SSF52743">
    <property type="entry name" value="Subtilisin-like"/>
    <property type="match status" value="1"/>
</dbReference>
<gene>
    <name evidence="14" type="ORF">D9619_011643</name>
</gene>
<keyword evidence="6 9" id="KW-0378">Hydrolase</keyword>
<feature type="active site" description="Charge relay system" evidence="8 9">
    <location>
        <position position="526"/>
    </location>
</feature>
<feature type="domain" description="Peptidase S8/S53" evidence="11">
    <location>
        <begin position="156"/>
        <end position="569"/>
    </location>
</feature>
<dbReference type="PROSITE" id="PS00136">
    <property type="entry name" value="SUBTILASE_ASP"/>
    <property type="match status" value="1"/>
</dbReference>
<feature type="domain" description="PA" evidence="12">
    <location>
        <begin position="372"/>
        <end position="449"/>
    </location>
</feature>
<evidence type="ECO:0000256" key="5">
    <source>
        <dbReference type="ARBA" id="ARBA00022729"/>
    </source>
</evidence>
<dbReference type="PRINTS" id="PR00723">
    <property type="entry name" value="SUBTILISIN"/>
</dbReference>
<dbReference type="GO" id="GO:0005615">
    <property type="term" value="C:extracellular space"/>
    <property type="evidence" value="ECO:0007669"/>
    <property type="project" value="TreeGrafter"/>
</dbReference>
<keyword evidence="15" id="KW-1185">Reference proteome</keyword>
<name>A0A8H5FA53_9AGAR</name>
<dbReference type="InterPro" id="IPR015500">
    <property type="entry name" value="Peptidase_S8_subtilisin-rel"/>
</dbReference>
<dbReference type="Gene3D" id="3.40.50.200">
    <property type="entry name" value="Peptidase S8/S53 domain"/>
    <property type="match status" value="2"/>
</dbReference>
<dbReference type="PANTHER" id="PTHR43806:SF66">
    <property type="entry name" value="SERIN ENDOPEPTIDASE"/>
    <property type="match status" value="1"/>
</dbReference>
<evidence type="ECO:0000259" key="12">
    <source>
        <dbReference type="Pfam" id="PF02225"/>
    </source>
</evidence>
<keyword evidence="4 9" id="KW-0645">Protease</keyword>
<dbReference type="PANTHER" id="PTHR43806">
    <property type="entry name" value="PEPTIDASE S8"/>
    <property type="match status" value="1"/>
</dbReference>
<dbReference type="GO" id="GO:0004252">
    <property type="term" value="F:serine-type endopeptidase activity"/>
    <property type="evidence" value="ECO:0007669"/>
    <property type="project" value="UniProtKB-UniRule"/>
</dbReference>
<dbReference type="InterPro" id="IPR023827">
    <property type="entry name" value="Peptidase_S8_Asp-AS"/>
</dbReference>
<evidence type="ECO:0000256" key="7">
    <source>
        <dbReference type="ARBA" id="ARBA00022825"/>
    </source>
</evidence>
<evidence type="ECO:0000256" key="2">
    <source>
        <dbReference type="ARBA" id="ARBA00022512"/>
    </source>
</evidence>
<keyword evidence="2" id="KW-0134">Cell wall</keyword>
<dbReference type="AlphaFoldDB" id="A0A8H5FA53"/>
<dbReference type="Pfam" id="PF00082">
    <property type="entry name" value="Peptidase_S8"/>
    <property type="match status" value="1"/>
</dbReference>
<evidence type="ECO:0000313" key="15">
    <source>
        <dbReference type="Proteomes" id="UP000567179"/>
    </source>
</evidence>
<dbReference type="PROSITE" id="PS51892">
    <property type="entry name" value="SUBTILASE"/>
    <property type="match status" value="1"/>
</dbReference>
<dbReference type="Proteomes" id="UP000567179">
    <property type="component" value="Unassembled WGS sequence"/>
</dbReference>